<organism evidence="1 2">
    <name type="scientific">Brucella intermedia M86</name>
    <dbReference type="NCBI Taxonomy" id="1234597"/>
    <lineage>
        <taxon>Bacteria</taxon>
        <taxon>Pseudomonadati</taxon>
        <taxon>Pseudomonadota</taxon>
        <taxon>Alphaproteobacteria</taxon>
        <taxon>Hyphomicrobiales</taxon>
        <taxon>Brucellaceae</taxon>
        <taxon>Brucella/Ochrobactrum group</taxon>
        <taxon>Brucella</taxon>
    </lineage>
</organism>
<gene>
    <name evidence="1" type="ORF">D584_00140</name>
</gene>
<dbReference type="AlphaFoldDB" id="M5K5M8"/>
<sequence length="69" mass="7933">MATPHKKLTGKPYFVRAITKDRRVVGYGVYDSEGGIEIEHKRYMAGGITPERCLEEANRERDVLNQQPR</sequence>
<proteinExistence type="predicted"/>
<comment type="caution">
    <text evidence="1">The sequence shown here is derived from an EMBL/GenBank/DDBJ whole genome shotgun (WGS) entry which is preliminary data.</text>
</comment>
<dbReference type="EMBL" id="AOGE01000001">
    <property type="protein sequence ID" value="ELT51211.1"/>
    <property type="molecule type" value="Genomic_DNA"/>
</dbReference>
<evidence type="ECO:0000313" key="2">
    <source>
        <dbReference type="Proteomes" id="UP000011971"/>
    </source>
</evidence>
<evidence type="ECO:0000313" key="1">
    <source>
        <dbReference type="EMBL" id="ELT51211.1"/>
    </source>
</evidence>
<dbReference type="RefSeq" id="WP_006470237.1">
    <property type="nucleotide sequence ID" value="NZ_AOGE01000001.1"/>
</dbReference>
<reference evidence="1 2" key="1">
    <citation type="journal article" date="2013" name="Gut Pathog.">
        <title>Draft genome of Ochrobactrum intermedium strain M86 isolated from non-ulcer dyspeptic individual from India.</title>
        <authorList>
            <person name="Kulkarni G."/>
            <person name="Dhotre D."/>
            <person name="Dharne M."/>
            <person name="Shetty S."/>
            <person name="Chowdhury S."/>
            <person name="Misra V."/>
            <person name="Misra S."/>
            <person name="Patole M."/>
            <person name="Shouche Y."/>
        </authorList>
    </citation>
    <scope>NUCLEOTIDE SEQUENCE [LARGE SCALE GENOMIC DNA]</scope>
    <source>
        <strain evidence="1 2">M86</strain>
    </source>
</reference>
<dbReference type="Proteomes" id="UP000011971">
    <property type="component" value="Unassembled WGS sequence"/>
</dbReference>
<dbReference type="PATRIC" id="fig|1234597.4.peg.30"/>
<name>M5K5M8_9HYPH</name>
<protein>
    <submittedName>
        <fullName evidence="1">Uncharacterized protein</fullName>
    </submittedName>
</protein>
<accession>M5K5M8</accession>